<keyword evidence="3" id="KW-1185">Reference proteome</keyword>
<gene>
    <name evidence="2" type="ORF">BRYFOR_07912</name>
</gene>
<reference evidence="2" key="1">
    <citation type="submission" date="2009-07" db="EMBL/GenBank/DDBJ databases">
        <authorList>
            <person name="Weinstock G."/>
            <person name="Sodergren E."/>
            <person name="Clifton S."/>
            <person name="Fulton L."/>
            <person name="Fulton B."/>
            <person name="Courtney L."/>
            <person name="Fronick C."/>
            <person name="Harrison M."/>
            <person name="Strong C."/>
            <person name="Farmer C."/>
            <person name="Delahaunty K."/>
            <person name="Markovic C."/>
            <person name="Hall O."/>
            <person name="Minx P."/>
            <person name="Tomlinson C."/>
            <person name="Mitreva M."/>
            <person name="Nelson J."/>
            <person name="Hou S."/>
            <person name="Wollam A."/>
            <person name="Pepin K.H."/>
            <person name="Johnson M."/>
            <person name="Bhonagiri V."/>
            <person name="Nash W.E."/>
            <person name="Warren W."/>
            <person name="Chinwalla A."/>
            <person name="Mardis E.R."/>
            <person name="Wilson R.K."/>
        </authorList>
    </citation>
    <scope>NUCLEOTIDE SEQUENCE [LARGE SCALE GENOMIC DNA]</scope>
    <source>
        <strain evidence="2">DSM 14469</strain>
    </source>
</reference>
<comment type="caution">
    <text evidence="2">The sequence shown here is derived from an EMBL/GenBank/DDBJ whole genome shotgun (WGS) entry which is preliminary data.</text>
</comment>
<sequence>MAAPRRTVNQRQGTRQHTDRRYTTTYIDGNVVRHIQTAPGQERQQRARRAQTVNTRRNRERATSMTMPYVAFLTVAAVATVFLCVQYLQLQALGTTYRSDIAALESTLSEAKLVNDSAYEEAISSVSMEEIKEIAVNELGMVYANEGQVIVYSSQDSDYVRQYNEIP</sequence>
<proteinExistence type="predicted"/>
<organism evidence="2 3">
    <name type="scientific">Marvinbryantia formatexigens DSM 14469</name>
    <dbReference type="NCBI Taxonomy" id="478749"/>
    <lineage>
        <taxon>Bacteria</taxon>
        <taxon>Bacillati</taxon>
        <taxon>Bacillota</taxon>
        <taxon>Clostridia</taxon>
        <taxon>Lachnospirales</taxon>
        <taxon>Lachnospiraceae</taxon>
        <taxon>Marvinbryantia</taxon>
    </lineage>
</organism>
<dbReference type="eggNOG" id="ENOG5032YRK">
    <property type="taxonomic scope" value="Bacteria"/>
</dbReference>
<dbReference type="EMBL" id="ACCL02000013">
    <property type="protein sequence ID" value="EET60061.1"/>
    <property type="molecule type" value="Genomic_DNA"/>
</dbReference>
<dbReference type="Proteomes" id="UP000005561">
    <property type="component" value="Unassembled WGS sequence"/>
</dbReference>
<name>C6LH02_9FIRM</name>
<accession>C6LH02</accession>
<evidence type="ECO:0000313" key="3">
    <source>
        <dbReference type="Proteomes" id="UP000005561"/>
    </source>
</evidence>
<evidence type="ECO:0000313" key="2">
    <source>
        <dbReference type="EMBL" id="EET60061.1"/>
    </source>
</evidence>
<protein>
    <submittedName>
        <fullName evidence="2">Septum formation initiator</fullName>
    </submittedName>
</protein>
<evidence type="ECO:0000256" key="1">
    <source>
        <dbReference type="SAM" id="MobiDB-lite"/>
    </source>
</evidence>
<dbReference type="AlphaFoldDB" id="C6LH02"/>
<dbReference type="OrthoDB" id="2051525at2"/>
<dbReference type="STRING" id="168384.SAMN05660368_02688"/>
<feature type="region of interest" description="Disordered" evidence="1">
    <location>
        <begin position="39"/>
        <end position="60"/>
    </location>
</feature>
<dbReference type="RefSeq" id="WP_006862698.1">
    <property type="nucleotide sequence ID" value="NZ_ACCL02000013.1"/>
</dbReference>